<dbReference type="Proteomes" id="UP000215914">
    <property type="component" value="Unassembled WGS sequence"/>
</dbReference>
<accession>A0A9K3I4N1</accession>
<feature type="region of interest" description="Disordered" evidence="1">
    <location>
        <begin position="1"/>
        <end position="20"/>
    </location>
</feature>
<dbReference type="EMBL" id="MNCJ02000324">
    <property type="protein sequence ID" value="KAF5790374.1"/>
    <property type="molecule type" value="Genomic_DNA"/>
</dbReference>
<dbReference type="Pfam" id="PF17921">
    <property type="entry name" value="Integrase_H2C2"/>
    <property type="match status" value="1"/>
</dbReference>
<protein>
    <recommendedName>
        <fullName evidence="2">Integrase zinc-binding domain-containing protein</fullName>
    </recommendedName>
</protein>
<reference evidence="3" key="2">
    <citation type="submission" date="2020-06" db="EMBL/GenBank/DDBJ databases">
        <title>Helianthus annuus Genome sequencing and assembly Release 2.</title>
        <authorList>
            <person name="Gouzy J."/>
            <person name="Langlade N."/>
            <person name="Munos S."/>
        </authorList>
    </citation>
    <scope>NUCLEOTIDE SEQUENCE</scope>
    <source>
        <tissue evidence="3">Leaves</tissue>
    </source>
</reference>
<name>A0A9K3I4N1_HELAN</name>
<evidence type="ECO:0000313" key="4">
    <source>
        <dbReference type="Proteomes" id="UP000215914"/>
    </source>
</evidence>
<sequence length="87" mass="10531">MEQLKNVQETTIKDDAEGMKGKIKELEQGTDGIWRFHRKRIWVPRQGDLRDKILEEAHKSRYTMHPGNNKMYQDLRNNFWWIGMKKT</sequence>
<feature type="compositionally biased region" description="Basic and acidic residues" evidence="1">
    <location>
        <begin position="11"/>
        <end position="20"/>
    </location>
</feature>
<evidence type="ECO:0000259" key="2">
    <source>
        <dbReference type="Pfam" id="PF17921"/>
    </source>
</evidence>
<organism evidence="3 4">
    <name type="scientific">Helianthus annuus</name>
    <name type="common">Common sunflower</name>
    <dbReference type="NCBI Taxonomy" id="4232"/>
    <lineage>
        <taxon>Eukaryota</taxon>
        <taxon>Viridiplantae</taxon>
        <taxon>Streptophyta</taxon>
        <taxon>Embryophyta</taxon>
        <taxon>Tracheophyta</taxon>
        <taxon>Spermatophyta</taxon>
        <taxon>Magnoliopsida</taxon>
        <taxon>eudicotyledons</taxon>
        <taxon>Gunneridae</taxon>
        <taxon>Pentapetalae</taxon>
        <taxon>asterids</taxon>
        <taxon>campanulids</taxon>
        <taxon>Asterales</taxon>
        <taxon>Asteraceae</taxon>
        <taxon>Asteroideae</taxon>
        <taxon>Heliantheae alliance</taxon>
        <taxon>Heliantheae</taxon>
        <taxon>Helianthus</taxon>
    </lineage>
</organism>
<feature type="domain" description="Integrase zinc-binding" evidence="2">
    <location>
        <begin position="48"/>
        <end position="86"/>
    </location>
</feature>
<gene>
    <name evidence="3" type="ORF">HanXRQr2_Chr09g0382411</name>
</gene>
<dbReference type="Gene3D" id="1.10.340.70">
    <property type="match status" value="1"/>
</dbReference>
<feature type="compositionally biased region" description="Polar residues" evidence="1">
    <location>
        <begin position="1"/>
        <end position="10"/>
    </location>
</feature>
<dbReference type="Gramene" id="mRNA:HanXRQr2_Chr09g0382411">
    <property type="protein sequence ID" value="CDS:HanXRQr2_Chr09g0382411.1"/>
    <property type="gene ID" value="HanXRQr2_Chr09g0382411"/>
</dbReference>
<dbReference type="InterPro" id="IPR041588">
    <property type="entry name" value="Integrase_H2C2"/>
</dbReference>
<dbReference type="AlphaFoldDB" id="A0A9K3I4N1"/>
<reference evidence="3" key="1">
    <citation type="journal article" date="2017" name="Nature">
        <title>The sunflower genome provides insights into oil metabolism, flowering and Asterid evolution.</title>
        <authorList>
            <person name="Badouin H."/>
            <person name="Gouzy J."/>
            <person name="Grassa C.J."/>
            <person name="Murat F."/>
            <person name="Staton S.E."/>
            <person name="Cottret L."/>
            <person name="Lelandais-Briere C."/>
            <person name="Owens G.L."/>
            <person name="Carrere S."/>
            <person name="Mayjonade B."/>
            <person name="Legrand L."/>
            <person name="Gill N."/>
            <person name="Kane N.C."/>
            <person name="Bowers J.E."/>
            <person name="Hubner S."/>
            <person name="Bellec A."/>
            <person name="Berard A."/>
            <person name="Berges H."/>
            <person name="Blanchet N."/>
            <person name="Boniface M.C."/>
            <person name="Brunel D."/>
            <person name="Catrice O."/>
            <person name="Chaidir N."/>
            <person name="Claudel C."/>
            <person name="Donnadieu C."/>
            <person name="Faraut T."/>
            <person name="Fievet G."/>
            <person name="Helmstetter N."/>
            <person name="King M."/>
            <person name="Knapp S.J."/>
            <person name="Lai Z."/>
            <person name="Le Paslier M.C."/>
            <person name="Lippi Y."/>
            <person name="Lorenzon L."/>
            <person name="Mandel J.R."/>
            <person name="Marage G."/>
            <person name="Marchand G."/>
            <person name="Marquand E."/>
            <person name="Bret-Mestries E."/>
            <person name="Morien E."/>
            <person name="Nambeesan S."/>
            <person name="Nguyen T."/>
            <person name="Pegot-Espagnet P."/>
            <person name="Pouilly N."/>
            <person name="Raftis F."/>
            <person name="Sallet E."/>
            <person name="Schiex T."/>
            <person name="Thomas J."/>
            <person name="Vandecasteele C."/>
            <person name="Vares D."/>
            <person name="Vear F."/>
            <person name="Vautrin S."/>
            <person name="Crespi M."/>
            <person name="Mangin B."/>
            <person name="Burke J.M."/>
            <person name="Salse J."/>
            <person name="Munos S."/>
            <person name="Vincourt P."/>
            <person name="Rieseberg L.H."/>
            <person name="Langlade N.B."/>
        </authorList>
    </citation>
    <scope>NUCLEOTIDE SEQUENCE</scope>
    <source>
        <tissue evidence="3">Leaves</tissue>
    </source>
</reference>
<proteinExistence type="predicted"/>
<keyword evidence="4" id="KW-1185">Reference proteome</keyword>
<evidence type="ECO:0000313" key="3">
    <source>
        <dbReference type="EMBL" id="KAF5790374.1"/>
    </source>
</evidence>
<comment type="caution">
    <text evidence="3">The sequence shown here is derived from an EMBL/GenBank/DDBJ whole genome shotgun (WGS) entry which is preliminary data.</text>
</comment>
<evidence type="ECO:0000256" key="1">
    <source>
        <dbReference type="SAM" id="MobiDB-lite"/>
    </source>
</evidence>